<dbReference type="Pfam" id="PF03626">
    <property type="entry name" value="COX4_pro"/>
    <property type="match status" value="1"/>
</dbReference>
<dbReference type="InterPro" id="IPR005171">
    <property type="entry name" value="Cyt_c_oxidase_su4_prok"/>
</dbReference>
<dbReference type="GO" id="GO:0005886">
    <property type="term" value="C:plasma membrane"/>
    <property type="evidence" value="ECO:0007669"/>
    <property type="project" value="UniProtKB-SubCell"/>
</dbReference>
<keyword evidence="5 6" id="KW-0472">Membrane</keyword>
<evidence type="ECO:0000256" key="2">
    <source>
        <dbReference type="ARBA" id="ARBA00022475"/>
    </source>
</evidence>
<keyword evidence="3 6" id="KW-0812">Transmembrane</keyword>
<evidence type="ECO:0000313" key="8">
    <source>
        <dbReference type="Proteomes" id="UP000253517"/>
    </source>
</evidence>
<evidence type="ECO:0000256" key="4">
    <source>
        <dbReference type="ARBA" id="ARBA00022989"/>
    </source>
</evidence>
<evidence type="ECO:0000256" key="6">
    <source>
        <dbReference type="SAM" id="Phobius"/>
    </source>
</evidence>
<keyword evidence="2" id="KW-1003">Cell membrane</keyword>
<evidence type="ECO:0000256" key="3">
    <source>
        <dbReference type="ARBA" id="ARBA00022692"/>
    </source>
</evidence>
<comment type="subcellular location">
    <subcellularLocation>
        <location evidence="1">Cell membrane</location>
        <topology evidence="1">Multi-pass membrane protein</topology>
    </subcellularLocation>
</comment>
<name>A0A369A6U4_9FLAO</name>
<gene>
    <name evidence="7" type="ORF">DES35_102253</name>
</gene>
<dbReference type="RefSeq" id="WP_037357264.1">
    <property type="nucleotide sequence ID" value="NZ_BHZF01000002.1"/>
</dbReference>
<keyword evidence="4 6" id="KW-1133">Transmembrane helix</keyword>
<sequence>MAHVHDEKKMVKTIWIVFFILLIVTAVEVILGIIHPEPLMVEVMGTRLLNHIFIVLTLLKAYYIVAYFMHVKYERKNLIWTLTLPTLILIPYLTFIVLTEGSYMYKIGF</sequence>
<organism evidence="7 8">
    <name type="scientific">Schleiferia thermophila</name>
    <dbReference type="NCBI Taxonomy" id="884107"/>
    <lineage>
        <taxon>Bacteria</taxon>
        <taxon>Pseudomonadati</taxon>
        <taxon>Bacteroidota</taxon>
        <taxon>Flavobacteriia</taxon>
        <taxon>Flavobacteriales</taxon>
        <taxon>Schleiferiaceae</taxon>
        <taxon>Schleiferia</taxon>
    </lineage>
</organism>
<keyword evidence="8" id="KW-1185">Reference proteome</keyword>
<reference evidence="7 8" key="1">
    <citation type="submission" date="2018-07" db="EMBL/GenBank/DDBJ databases">
        <title>Genomic Encyclopedia of Type Strains, Phase IV (KMG-IV): sequencing the most valuable type-strain genomes for metagenomic binning, comparative biology and taxonomic classification.</title>
        <authorList>
            <person name="Goeker M."/>
        </authorList>
    </citation>
    <scope>NUCLEOTIDE SEQUENCE [LARGE SCALE GENOMIC DNA]</scope>
    <source>
        <strain evidence="7 8">DSM 21410</strain>
    </source>
</reference>
<protein>
    <submittedName>
        <fullName evidence="7">Cytochrome c oxidase subunit IV</fullName>
    </submittedName>
</protein>
<dbReference type="EMBL" id="QPJS01000002">
    <property type="protein sequence ID" value="RCX03797.1"/>
    <property type="molecule type" value="Genomic_DNA"/>
</dbReference>
<feature type="transmembrane region" description="Helical" evidence="6">
    <location>
        <begin position="78"/>
        <end position="99"/>
    </location>
</feature>
<dbReference type="Proteomes" id="UP000253517">
    <property type="component" value="Unassembled WGS sequence"/>
</dbReference>
<dbReference type="AlphaFoldDB" id="A0A369A6U4"/>
<evidence type="ECO:0000313" key="7">
    <source>
        <dbReference type="EMBL" id="RCX03797.1"/>
    </source>
</evidence>
<accession>A0A369A6U4</accession>
<evidence type="ECO:0000256" key="1">
    <source>
        <dbReference type="ARBA" id="ARBA00004651"/>
    </source>
</evidence>
<evidence type="ECO:0000256" key="5">
    <source>
        <dbReference type="ARBA" id="ARBA00023136"/>
    </source>
</evidence>
<feature type="transmembrane region" description="Helical" evidence="6">
    <location>
        <begin position="12"/>
        <end position="36"/>
    </location>
</feature>
<feature type="transmembrane region" description="Helical" evidence="6">
    <location>
        <begin position="48"/>
        <end position="66"/>
    </location>
</feature>
<comment type="caution">
    <text evidence="7">The sequence shown here is derived from an EMBL/GenBank/DDBJ whole genome shotgun (WGS) entry which is preliminary data.</text>
</comment>
<proteinExistence type="predicted"/>